<sequence length="38" mass="4001">MLLPGTRCAAGQFCVMPSTNMKALPPSAFISLCASQEQ</sequence>
<protein>
    <submittedName>
        <fullName evidence="1">Uncharacterized protein</fullName>
    </submittedName>
</protein>
<reference evidence="1 2" key="1">
    <citation type="submission" date="2013-07" db="EMBL/GenBank/DDBJ databases">
        <title>Genome sequence of Salmonella bongori N268-08 - a rare clinical isolate.</title>
        <authorList>
            <person name="Marti R."/>
            <person name="Hagens S."/>
            <person name="Loessner M.J."/>
            <person name="Klumpp J."/>
        </authorList>
    </citation>
    <scope>NUCLEOTIDE SEQUENCE [LARGE SCALE GENOMIC DNA]</scope>
    <source>
        <strain evidence="1 2">N268-08</strain>
    </source>
</reference>
<proteinExistence type="predicted"/>
<dbReference type="HOGENOM" id="CLU_3348302_0_0_6"/>
<evidence type="ECO:0000313" key="1">
    <source>
        <dbReference type="EMBL" id="AGR60771.1"/>
    </source>
</evidence>
<gene>
    <name evidence="1" type="ORF">A464_3587</name>
</gene>
<evidence type="ECO:0000313" key="2">
    <source>
        <dbReference type="Proteomes" id="UP000015042"/>
    </source>
</evidence>
<dbReference type="EMBL" id="CP006608">
    <property type="protein sequence ID" value="AGR60771.1"/>
    <property type="molecule type" value="Genomic_DNA"/>
</dbReference>
<organism evidence="1 2">
    <name type="scientific">Salmonella bongori N268-08</name>
    <dbReference type="NCBI Taxonomy" id="1197719"/>
    <lineage>
        <taxon>Bacteria</taxon>
        <taxon>Pseudomonadati</taxon>
        <taxon>Pseudomonadota</taxon>
        <taxon>Gammaproteobacteria</taxon>
        <taxon>Enterobacterales</taxon>
        <taxon>Enterobacteriaceae</taxon>
        <taxon>Salmonella</taxon>
    </lineage>
</organism>
<accession>S5MVT6</accession>
<dbReference type="AlphaFoldDB" id="S5MVT6"/>
<dbReference type="Proteomes" id="UP000015042">
    <property type="component" value="Chromosome"/>
</dbReference>
<name>S5MVT6_SALBN</name>
<dbReference type="KEGG" id="sbz:A464_3587"/>
<dbReference type="PATRIC" id="fig|1197719.3.peg.3578"/>